<evidence type="ECO:0000313" key="4">
    <source>
        <dbReference type="EMBL" id="SFK11410.1"/>
    </source>
</evidence>
<evidence type="ECO:0000259" key="3">
    <source>
        <dbReference type="Pfam" id="PF14341"/>
    </source>
</evidence>
<sequence>MTKRNEAGAALIVSLVMLLLMTMIGIFAMRTSIMEEKMAANQIDRDIAFEAAEIALREAELQILSWSDFPLATDDGSYNGVWTRDSMDPVTNNATPWWIETDEAWWKNNNNSMVANKPSEAIDAPRYVIEEVYKDRGDLESEPNEGTKKFYRVTARGIGASAQARVLLQSTVVLRF</sequence>
<dbReference type="AlphaFoldDB" id="A0A1I3WVR7"/>
<evidence type="ECO:0000256" key="1">
    <source>
        <dbReference type="SAM" id="Phobius"/>
    </source>
</evidence>
<dbReference type="InterPro" id="IPR025205">
    <property type="entry name" value="PilX/PilW_C"/>
</dbReference>
<name>A0A1I3WVR7_9GAMM</name>
<dbReference type="OrthoDB" id="5298746at2"/>
<accession>A0A1I3WVR7</accession>
<feature type="domain" description="PilX/PilW C-terminal" evidence="2">
    <location>
        <begin position="79"/>
        <end position="173"/>
    </location>
</feature>
<dbReference type="RefSeq" id="WP_091712190.1">
    <property type="nucleotide sequence ID" value="NZ_FOSH01000005.1"/>
</dbReference>
<dbReference type="Pfam" id="PF13681">
    <property type="entry name" value="PilX"/>
    <property type="match status" value="1"/>
</dbReference>
<evidence type="ECO:0000313" key="5">
    <source>
        <dbReference type="Proteomes" id="UP000198924"/>
    </source>
</evidence>
<proteinExistence type="predicted"/>
<protein>
    <submittedName>
        <fullName evidence="4">Type IV pilus assembly protein PilX</fullName>
    </submittedName>
</protein>
<organism evidence="4 5">
    <name type="scientific">Methylophaga sulfidovorans</name>
    <dbReference type="NCBI Taxonomy" id="45496"/>
    <lineage>
        <taxon>Bacteria</taxon>
        <taxon>Pseudomonadati</taxon>
        <taxon>Pseudomonadota</taxon>
        <taxon>Gammaproteobacteria</taxon>
        <taxon>Thiotrichales</taxon>
        <taxon>Piscirickettsiaceae</taxon>
        <taxon>Methylophaga</taxon>
    </lineage>
</organism>
<keyword evidence="1" id="KW-0812">Transmembrane</keyword>
<dbReference type="Pfam" id="PF14341">
    <property type="entry name" value="PilX_N"/>
    <property type="match status" value="1"/>
</dbReference>
<feature type="domain" description="Type 4 fimbrial biogenesis protein PilX N-terminal" evidence="3">
    <location>
        <begin position="7"/>
        <end position="57"/>
    </location>
</feature>
<feature type="transmembrane region" description="Helical" evidence="1">
    <location>
        <begin position="6"/>
        <end position="28"/>
    </location>
</feature>
<dbReference type="InterPro" id="IPR025746">
    <property type="entry name" value="PilX_N_dom"/>
</dbReference>
<dbReference type="Proteomes" id="UP000198924">
    <property type="component" value="Unassembled WGS sequence"/>
</dbReference>
<keyword evidence="1" id="KW-0472">Membrane</keyword>
<keyword evidence="5" id="KW-1185">Reference proteome</keyword>
<gene>
    <name evidence="4" type="ORF">SAMN04488079_10583</name>
</gene>
<evidence type="ECO:0000259" key="2">
    <source>
        <dbReference type="Pfam" id="PF13681"/>
    </source>
</evidence>
<dbReference type="STRING" id="45496.SAMN04488079_10583"/>
<keyword evidence="1" id="KW-1133">Transmembrane helix</keyword>
<dbReference type="EMBL" id="FOSH01000005">
    <property type="protein sequence ID" value="SFK11410.1"/>
    <property type="molecule type" value="Genomic_DNA"/>
</dbReference>
<reference evidence="5" key="1">
    <citation type="submission" date="2016-10" db="EMBL/GenBank/DDBJ databases">
        <authorList>
            <person name="Varghese N."/>
            <person name="Submissions S."/>
        </authorList>
    </citation>
    <scope>NUCLEOTIDE SEQUENCE [LARGE SCALE GENOMIC DNA]</scope>
    <source>
        <strain evidence="5">DSM 11578</strain>
    </source>
</reference>